<name>A0A8B8BFY9_CRAVI</name>
<dbReference type="RefSeq" id="XP_022301719.1">
    <property type="nucleotide sequence ID" value="XM_022446011.1"/>
</dbReference>
<dbReference type="OrthoDB" id="547680at2759"/>
<dbReference type="Proteomes" id="UP000694844">
    <property type="component" value="Chromosome 1"/>
</dbReference>
<dbReference type="GeneID" id="111109769"/>
<organism evidence="1 2">
    <name type="scientific">Crassostrea virginica</name>
    <name type="common">Eastern oyster</name>
    <dbReference type="NCBI Taxonomy" id="6565"/>
    <lineage>
        <taxon>Eukaryota</taxon>
        <taxon>Metazoa</taxon>
        <taxon>Spiralia</taxon>
        <taxon>Lophotrochozoa</taxon>
        <taxon>Mollusca</taxon>
        <taxon>Bivalvia</taxon>
        <taxon>Autobranchia</taxon>
        <taxon>Pteriomorphia</taxon>
        <taxon>Ostreida</taxon>
        <taxon>Ostreoidea</taxon>
        <taxon>Ostreidae</taxon>
        <taxon>Crassostrea</taxon>
    </lineage>
</organism>
<accession>A0A8B8BFY9</accession>
<dbReference type="InterPro" id="IPR008979">
    <property type="entry name" value="Galactose-bd-like_sf"/>
</dbReference>
<evidence type="ECO:0000313" key="1">
    <source>
        <dbReference type="Proteomes" id="UP000694844"/>
    </source>
</evidence>
<protein>
    <submittedName>
        <fullName evidence="2">Uncharacterized protein LOC111109769 isoform X2</fullName>
    </submittedName>
</protein>
<reference evidence="2" key="2">
    <citation type="submission" date="2025-08" db="UniProtKB">
        <authorList>
            <consortium name="RefSeq"/>
        </authorList>
    </citation>
    <scope>IDENTIFICATION</scope>
    <source>
        <tissue evidence="2">Whole sample</tissue>
    </source>
</reference>
<keyword evidence="1" id="KW-1185">Reference proteome</keyword>
<proteinExistence type="predicted"/>
<sequence length="184" mass="21053">MDCVMLSLRSKSVSFFFNQDEHICRWDCVFLASRSCTTYCTEPWSYYAIKWKTNEALSRPATSSSVYGGDTMKWGPVYATNGARSPTGTNIFHSQPETSPWLKVHLIGSKMITFVRVYNRRDAVGERFHDVAVEVSPDESELHSISTVHFTIGTIGYHHDTHTTQFSMNLTTRTDFLKTKYVTR</sequence>
<dbReference type="Pfam" id="PF22633">
    <property type="entry name" value="F5_F8_type_C_2"/>
    <property type="match status" value="1"/>
</dbReference>
<dbReference type="SUPFAM" id="SSF49785">
    <property type="entry name" value="Galactose-binding domain-like"/>
    <property type="match status" value="1"/>
</dbReference>
<gene>
    <name evidence="2" type="primary">LOC111109769</name>
</gene>
<dbReference type="Gene3D" id="2.60.120.260">
    <property type="entry name" value="Galactose-binding domain-like"/>
    <property type="match status" value="1"/>
</dbReference>
<evidence type="ECO:0000313" key="2">
    <source>
        <dbReference type="RefSeq" id="XP_022301719.1"/>
    </source>
</evidence>
<reference evidence="1" key="1">
    <citation type="submission" date="2024-06" db="UniProtKB">
        <authorList>
            <consortium name="RefSeq"/>
        </authorList>
    </citation>
    <scope>NUCLEOTIDE SEQUENCE [LARGE SCALE GENOMIC DNA]</scope>
</reference>
<dbReference type="AlphaFoldDB" id="A0A8B8BFY9"/>